<gene>
    <name evidence="2" type="ORF">GO493_06585</name>
</gene>
<keyword evidence="3" id="KW-1185">Reference proteome</keyword>
<evidence type="ECO:0000313" key="3">
    <source>
        <dbReference type="Proteomes" id="UP000461730"/>
    </source>
</evidence>
<organism evidence="2 3">
    <name type="scientific">Chitinophaga tropicalis</name>
    <dbReference type="NCBI Taxonomy" id="2683588"/>
    <lineage>
        <taxon>Bacteria</taxon>
        <taxon>Pseudomonadati</taxon>
        <taxon>Bacteroidota</taxon>
        <taxon>Chitinophagia</taxon>
        <taxon>Chitinophagales</taxon>
        <taxon>Chitinophagaceae</taxon>
        <taxon>Chitinophaga</taxon>
    </lineage>
</organism>
<dbReference type="InterPro" id="IPR025992">
    <property type="entry name" value="Haem-bd"/>
</dbReference>
<dbReference type="AlphaFoldDB" id="A0A7K1U0M4"/>
<dbReference type="RefSeq" id="WP_157305343.1">
    <property type="nucleotide sequence ID" value="NZ_WRXN01000002.1"/>
</dbReference>
<dbReference type="EMBL" id="WRXN01000002">
    <property type="protein sequence ID" value="MVT07921.1"/>
    <property type="molecule type" value="Genomic_DNA"/>
</dbReference>
<dbReference type="SMART" id="SM01235">
    <property type="entry name" value="Haem_bd"/>
    <property type="match status" value="1"/>
</dbReference>
<evidence type="ECO:0000313" key="2">
    <source>
        <dbReference type="EMBL" id="MVT07921.1"/>
    </source>
</evidence>
<dbReference type="Pfam" id="PF14376">
    <property type="entry name" value="Haem_bd"/>
    <property type="match status" value="1"/>
</dbReference>
<proteinExistence type="predicted"/>
<protein>
    <submittedName>
        <fullName evidence="2">Cytochrome C</fullName>
    </submittedName>
</protein>
<accession>A0A7K1U0M4</accession>
<comment type="caution">
    <text evidence="2">The sequence shown here is derived from an EMBL/GenBank/DDBJ whole genome shotgun (WGS) entry which is preliminary data.</text>
</comment>
<reference evidence="2 3" key="1">
    <citation type="submission" date="2019-12" db="EMBL/GenBank/DDBJ databases">
        <title>Chitinophaga sp. strain ysch24 (GDMCC 1.1355), whole genome shotgun sequence.</title>
        <authorList>
            <person name="Zhang X."/>
        </authorList>
    </citation>
    <scope>NUCLEOTIDE SEQUENCE [LARGE SCALE GENOMIC DNA]</scope>
    <source>
        <strain evidence="3">ysch24</strain>
    </source>
</reference>
<sequence length="150" mass="17830">MRRSRIILLSLLAIVVLMQFIRPSRNENNREEPANDITKVYPMPADVQKLLKVACYDCHSNNTQYPWYTNIQPVGWWMAHHVDEGKEELNFNEYASYSPKRQQNKLKRIREEVEEDEMPLGSYTIIHRDARLTAQQKDLLIKWIDSTLNR</sequence>
<evidence type="ECO:0000259" key="1">
    <source>
        <dbReference type="SMART" id="SM01235"/>
    </source>
</evidence>
<name>A0A7K1U0M4_9BACT</name>
<feature type="domain" description="Haem-binding" evidence="1">
    <location>
        <begin position="12"/>
        <end position="148"/>
    </location>
</feature>
<dbReference type="Proteomes" id="UP000461730">
    <property type="component" value="Unassembled WGS sequence"/>
</dbReference>